<keyword evidence="1" id="KW-0732">Signal</keyword>
<dbReference type="OrthoDB" id="8382949at2"/>
<dbReference type="AlphaFoldDB" id="A0A256F965"/>
<gene>
    <name evidence="2" type="ORF">CEV31_3843</name>
</gene>
<proteinExistence type="predicted"/>
<evidence type="ECO:0000313" key="2">
    <source>
        <dbReference type="EMBL" id="OYR11415.1"/>
    </source>
</evidence>
<sequence>MIRFLGLSVAILAMTAPTLAQDDDFNLTYHVERTPSSKLTIEECGDVVTETAQKAGLRSDIQDFPGQLVVVTGGVKGKGAFVVQCINVDNVTVSVVQGIDYRQQKGVLGKFADKTFEALKAAIK</sequence>
<dbReference type="Pfam" id="PF19678">
    <property type="entry name" value="DUF6180"/>
    <property type="match status" value="1"/>
</dbReference>
<feature type="signal peptide" evidence="1">
    <location>
        <begin position="1"/>
        <end position="20"/>
    </location>
</feature>
<dbReference type="Proteomes" id="UP000215590">
    <property type="component" value="Unassembled WGS sequence"/>
</dbReference>
<protein>
    <submittedName>
        <fullName evidence="2">Uncharacterized protein</fullName>
    </submittedName>
</protein>
<dbReference type="InterPro" id="IPR045752">
    <property type="entry name" value="DUF6180"/>
</dbReference>
<name>A0A256F965_9HYPH</name>
<dbReference type="EMBL" id="NNRJ01000061">
    <property type="protein sequence ID" value="OYR11415.1"/>
    <property type="molecule type" value="Genomic_DNA"/>
</dbReference>
<reference evidence="2 3" key="1">
    <citation type="submission" date="2017-07" db="EMBL/GenBank/DDBJ databases">
        <title>Phylogenetic study on the rhizospheric bacterium Ochrobactrum sp. A44.</title>
        <authorList>
            <person name="Krzyzanowska D.M."/>
            <person name="Ossowicki A."/>
            <person name="Rajewska M."/>
            <person name="Maciag T."/>
            <person name="Kaczynski Z."/>
            <person name="Czerwicka M."/>
            <person name="Jafra S."/>
        </authorList>
    </citation>
    <scope>NUCLEOTIDE SEQUENCE [LARGE SCALE GENOMIC DNA]</scope>
    <source>
        <strain evidence="2 3">DSM 7216</strain>
    </source>
</reference>
<evidence type="ECO:0000256" key="1">
    <source>
        <dbReference type="SAM" id="SignalP"/>
    </source>
</evidence>
<evidence type="ECO:0000313" key="3">
    <source>
        <dbReference type="Proteomes" id="UP000215590"/>
    </source>
</evidence>
<comment type="caution">
    <text evidence="2">The sequence shown here is derived from an EMBL/GenBank/DDBJ whole genome shotgun (WGS) entry which is preliminary data.</text>
</comment>
<accession>A0A256F965</accession>
<dbReference type="RefSeq" id="WP_143850990.1">
    <property type="nucleotide sequence ID" value="NZ_JBHEEK010000021.1"/>
</dbReference>
<feature type="chain" id="PRO_5012265356" evidence="1">
    <location>
        <begin position="21"/>
        <end position="124"/>
    </location>
</feature>
<organism evidence="2 3">
    <name type="scientific">Brucella thiophenivorans</name>
    <dbReference type="NCBI Taxonomy" id="571255"/>
    <lineage>
        <taxon>Bacteria</taxon>
        <taxon>Pseudomonadati</taxon>
        <taxon>Pseudomonadota</taxon>
        <taxon>Alphaproteobacteria</taxon>
        <taxon>Hyphomicrobiales</taxon>
        <taxon>Brucellaceae</taxon>
        <taxon>Brucella/Ochrobactrum group</taxon>
        <taxon>Brucella</taxon>
    </lineage>
</organism>
<keyword evidence="3" id="KW-1185">Reference proteome</keyword>